<name>A0A1I1VM06_9BACT</name>
<dbReference type="InterPro" id="IPR050204">
    <property type="entry name" value="AraC_XylS_family_regulators"/>
</dbReference>
<keyword evidence="2 5" id="KW-0238">DNA-binding</keyword>
<dbReference type="EMBL" id="FOLQ01000007">
    <property type="protein sequence ID" value="SFD83941.1"/>
    <property type="molecule type" value="Genomic_DNA"/>
</dbReference>
<evidence type="ECO:0000256" key="1">
    <source>
        <dbReference type="ARBA" id="ARBA00023015"/>
    </source>
</evidence>
<dbReference type="GO" id="GO:0003700">
    <property type="term" value="F:DNA-binding transcription factor activity"/>
    <property type="evidence" value="ECO:0007669"/>
    <property type="project" value="InterPro"/>
</dbReference>
<feature type="domain" description="HTH araC/xylS-type" evidence="4">
    <location>
        <begin position="143"/>
        <end position="241"/>
    </location>
</feature>
<accession>A0A1I1VM06</accession>
<organism evidence="5 6">
    <name type="scientific">Spirosoma endophyticum</name>
    <dbReference type="NCBI Taxonomy" id="662367"/>
    <lineage>
        <taxon>Bacteria</taxon>
        <taxon>Pseudomonadati</taxon>
        <taxon>Bacteroidota</taxon>
        <taxon>Cytophagia</taxon>
        <taxon>Cytophagales</taxon>
        <taxon>Cytophagaceae</taxon>
        <taxon>Spirosoma</taxon>
    </lineage>
</organism>
<evidence type="ECO:0000259" key="4">
    <source>
        <dbReference type="PROSITE" id="PS01124"/>
    </source>
</evidence>
<reference evidence="5 6" key="1">
    <citation type="submission" date="2016-10" db="EMBL/GenBank/DDBJ databases">
        <authorList>
            <person name="de Groot N.N."/>
        </authorList>
    </citation>
    <scope>NUCLEOTIDE SEQUENCE [LARGE SCALE GENOMIC DNA]</scope>
    <source>
        <strain evidence="5 6">DSM 26130</strain>
    </source>
</reference>
<evidence type="ECO:0000313" key="5">
    <source>
        <dbReference type="EMBL" id="SFD83941.1"/>
    </source>
</evidence>
<dbReference type="AlphaFoldDB" id="A0A1I1VM06"/>
<dbReference type="Pfam" id="PF12833">
    <property type="entry name" value="HTH_18"/>
    <property type="match status" value="1"/>
</dbReference>
<dbReference type="PROSITE" id="PS01124">
    <property type="entry name" value="HTH_ARAC_FAMILY_2"/>
    <property type="match status" value="1"/>
</dbReference>
<dbReference type="InterPro" id="IPR009057">
    <property type="entry name" value="Homeodomain-like_sf"/>
</dbReference>
<evidence type="ECO:0000256" key="3">
    <source>
        <dbReference type="ARBA" id="ARBA00023163"/>
    </source>
</evidence>
<protein>
    <submittedName>
        <fullName evidence="5">AraC-type DNA-binding protein</fullName>
    </submittedName>
</protein>
<dbReference type="InterPro" id="IPR018060">
    <property type="entry name" value="HTH_AraC"/>
</dbReference>
<keyword evidence="6" id="KW-1185">Reference proteome</keyword>
<dbReference type="Gene3D" id="1.10.10.60">
    <property type="entry name" value="Homeodomain-like"/>
    <property type="match status" value="1"/>
</dbReference>
<dbReference type="OrthoDB" id="1189000at2"/>
<sequence length="250" mass="29046">MTYPADDLLYFVAHQATFATHQFQGVKLIISIKEPFYCHLDNQDLPQLTAILINQNIPHALIGNESTLLIYYIDVHCPLYPVLIAYLGQYAWLDMSRQFQSLFPEWAPLLHRNSLPQLADQLLRLLFPFPGEGLTITPDERMQKLMAYIDANLAYSISLTDLARVASLSTERTRHLFGEQLGMSLSQYLIWIRLKRVIQHEVRQRSPLGETALHYGFTDQSHFSRTFKRFFGAVPYYLLKNKQINWGKVR</sequence>
<dbReference type="GO" id="GO:0043565">
    <property type="term" value="F:sequence-specific DNA binding"/>
    <property type="evidence" value="ECO:0007669"/>
    <property type="project" value="InterPro"/>
</dbReference>
<dbReference type="Proteomes" id="UP000198598">
    <property type="component" value="Unassembled WGS sequence"/>
</dbReference>
<evidence type="ECO:0000313" key="6">
    <source>
        <dbReference type="Proteomes" id="UP000198598"/>
    </source>
</evidence>
<dbReference type="SUPFAM" id="SSF46689">
    <property type="entry name" value="Homeodomain-like"/>
    <property type="match status" value="2"/>
</dbReference>
<dbReference type="SMART" id="SM00342">
    <property type="entry name" value="HTH_ARAC"/>
    <property type="match status" value="1"/>
</dbReference>
<proteinExistence type="predicted"/>
<dbReference type="PANTHER" id="PTHR46796">
    <property type="entry name" value="HTH-TYPE TRANSCRIPTIONAL ACTIVATOR RHAS-RELATED"/>
    <property type="match status" value="1"/>
</dbReference>
<keyword evidence="1" id="KW-0805">Transcription regulation</keyword>
<keyword evidence="3" id="KW-0804">Transcription</keyword>
<gene>
    <name evidence="5" type="ORF">SAMN05216167_107247</name>
</gene>
<evidence type="ECO:0000256" key="2">
    <source>
        <dbReference type="ARBA" id="ARBA00023125"/>
    </source>
</evidence>
<dbReference type="STRING" id="662367.SAMN05216167_107247"/>
<dbReference type="RefSeq" id="WP_093829214.1">
    <property type="nucleotide sequence ID" value="NZ_FOLQ01000007.1"/>
</dbReference>